<keyword evidence="3" id="KW-1185">Reference proteome</keyword>
<dbReference type="AlphaFoldDB" id="A0A4P9ZJP5"/>
<keyword evidence="1" id="KW-0732">Signal</keyword>
<dbReference type="Proteomes" id="UP000268162">
    <property type="component" value="Unassembled WGS sequence"/>
</dbReference>
<feature type="chain" id="PRO_5020580117" evidence="1">
    <location>
        <begin position="28"/>
        <end position="66"/>
    </location>
</feature>
<sequence length="66" mass="7136">MKQGYKSTSFIKTFLVTTLAMCAFALASLPDTSSLSHSLPLVHCSGSEEKTLIHCDAKRGKGFTQN</sequence>
<feature type="signal peptide" evidence="1">
    <location>
        <begin position="1"/>
        <end position="27"/>
    </location>
</feature>
<gene>
    <name evidence="2" type="ORF">BJ085DRAFT_41012</name>
</gene>
<organism evidence="2 3">
    <name type="scientific">Dimargaris cristalligena</name>
    <dbReference type="NCBI Taxonomy" id="215637"/>
    <lineage>
        <taxon>Eukaryota</taxon>
        <taxon>Fungi</taxon>
        <taxon>Fungi incertae sedis</taxon>
        <taxon>Zoopagomycota</taxon>
        <taxon>Kickxellomycotina</taxon>
        <taxon>Dimargaritomycetes</taxon>
        <taxon>Dimargaritales</taxon>
        <taxon>Dimargaritaceae</taxon>
        <taxon>Dimargaris</taxon>
    </lineage>
</organism>
<accession>A0A4P9ZJP5</accession>
<evidence type="ECO:0000313" key="2">
    <source>
        <dbReference type="EMBL" id="RKP33434.1"/>
    </source>
</evidence>
<dbReference type="EMBL" id="ML003887">
    <property type="protein sequence ID" value="RKP33434.1"/>
    <property type="molecule type" value="Genomic_DNA"/>
</dbReference>
<evidence type="ECO:0000313" key="3">
    <source>
        <dbReference type="Proteomes" id="UP000268162"/>
    </source>
</evidence>
<reference evidence="3" key="1">
    <citation type="journal article" date="2018" name="Nat. Microbiol.">
        <title>Leveraging single-cell genomics to expand the fungal tree of life.</title>
        <authorList>
            <person name="Ahrendt S.R."/>
            <person name="Quandt C.A."/>
            <person name="Ciobanu D."/>
            <person name="Clum A."/>
            <person name="Salamov A."/>
            <person name="Andreopoulos B."/>
            <person name="Cheng J.F."/>
            <person name="Woyke T."/>
            <person name="Pelin A."/>
            <person name="Henrissat B."/>
            <person name="Reynolds N.K."/>
            <person name="Benny G.L."/>
            <person name="Smith M.E."/>
            <person name="James T.Y."/>
            <person name="Grigoriev I.V."/>
        </authorList>
    </citation>
    <scope>NUCLEOTIDE SEQUENCE [LARGE SCALE GENOMIC DNA]</scope>
    <source>
        <strain evidence="3">RSA 468</strain>
    </source>
</reference>
<evidence type="ECO:0000256" key="1">
    <source>
        <dbReference type="SAM" id="SignalP"/>
    </source>
</evidence>
<proteinExistence type="predicted"/>
<protein>
    <submittedName>
        <fullName evidence="2">Uncharacterized protein</fullName>
    </submittedName>
</protein>
<name>A0A4P9ZJP5_9FUNG</name>